<accession>A0A6J5SLQ2</accession>
<evidence type="ECO:0000313" key="1">
    <source>
        <dbReference type="EMBL" id="CAB4214898.1"/>
    </source>
</evidence>
<protein>
    <submittedName>
        <fullName evidence="1">Uncharacterized protein</fullName>
    </submittedName>
</protein>
<sequence>MEKADTLYTIAPDARVLEKSGTITQAELLAAGTNIQALLDAGTLIAGKSVAGASPVEINDKKGSEQ</sequence>
<proteinExistence type="predicted"/>
<gene>
    <name evidence="1" type="ORF">UFOVP1467_2</name>
    <name evidence="2" type="ORF">UFOVP1616_49</name>
</gene>
<organism evidence="1">
    <name type="scientific">uncultured Caudovirales phage</name>
    <dbReference type="NCBI Taxonomy" id="2100421"/>
    <lineage>
        <taxon>Viruses</taxon>
        <taxon>Duplodnaviria</taxon>
        <taxon>Heunggongvirae</taxon>
        <taxon>Uroviricota</taxon>
        <taxon>Caudoviricetes</taxon>
        <taxon>Peduoviridae</taxon>
        <taxon>Maltschvirus</taxon>
        <taxon>Maltschvirus maltsch</taxon>
    </lineage>
</organism>
<dbReference type="EMBL" id="LR797480">
    <property type="protein sequence ID" value="CAB4219668.1"/>
    <property type="molecule type" value="Genomic_DNA"/>
</dbReference>
<name>A0A6J5SLQ2_9CAUD</name>
<dbReference type="EMBL" id="LR797420">
    <property type="protein sequence ID" value="CAB4214898.1"/>
    <property type="molecule type" value="Genomic_DNA"/>
</dbReference>
<reference evidence="1" key="1">
    <citation type="submission" date="2020-05" db="EMBL/GenBank/DDBJ databases">
        <authorList>
            <person name="Chiriac C."/>
            <person name="Salcher M."/>
            <person name="Ghai R."/>
            <person name="Kavagutti S V."/>
        </authorList>
    </citation>
    <scope>NUCLEOTIDE SEQUENCE</scope>
</reference>
<evidence type="ECO:0000313" key="2">
    <source>
        <dbReference type="EMBL" id="CAB4219668.1"/>
    </source>
</evidence>